<evidence type="ECO:0000313" key="3">
    <source>
        <dbReference type="Proteomes" id="UP001223336"/>
    </source>
</evidence>
<dbReference type="EMBL" id="CP133217">
    <property type="protein sequence ID" value="WML85745.1"/>
    <property type="molecule type" value="Genomic_DNA"/>
</dbReference>
<gene>
    <name evidence="1" type="ORF">RCC75_18660</name>
    <name evidence="2" type="ORF">RCG00_15740</name>
</gene>
<evidence type="ECO:0000313" key="1">
    <source>
        <dbReference type="EMBL" id="MDQ5770557.1"/>
    </source>
</evidence>
<sequence length="68" mass="7977">MSTTEDTRPFVAPCRRLDTTAPLRWLKLGFQDFRQAPLQIGYASWRGYRETIISDEWEQDPDTVSRVT</sequence>
<dbReference type="Proteomes" id="UP001223336">
    <property type="component" value="Unassembled WGS sequence"/>
</dbReference>
<dbReference type="Proteomes" id="UP001229862">
    <property type="component" value="Chromosome"/>
</dbReference>
<evidence type="ECO:0000313" key="2">
    <source>
        <dbReference type="EMBL" id="WML85745.1"/>
    </source>
</evidence>
<reference evidence="2 3" key="1">
    <citation type="submission" date="2023-08" db="EMBL/GenBank/DDBJ databases">
        <title>New molecular markers tilS and rpoB for phylogenetic and monitoring studies of the genus Thiothrix biodiversity.</title>
        <authorList>
            <person name="Ravin N.V."/>
            <person name="Smolyakov D."/>
            <person name="Markov N.D."/>
            <person name="Beletsky A.V."/>
            <person name="Mardanov A.V."/>
            <person name="Rudenko T.S."/>
            <person name="Grabovich M.Y."/>
        </authorList>
    </citation>
    <scope>NUCLEOTIDE SEQUENCE</scope>
    <source>
        <strain evidence="2">DNT52</strain>
        <strain evidence="1 3">H33</strain>
    </source>
</reference>
<accession>A0AA51R3P1</accession>
<keyword evidence="3" id="KW-1185">Reference proteome</keyword>
<organism evidence="2">
    <name type="scientific">Thiothrix subterranea</name>
    <dbReference type="NCBI Taxonomy" id="2735563"/>
    <lineage>
        <taxon>Bacteria</taxon>
        <taxon>Pseudomonadati</taxon>
        <taxon>Pseudomonadota</taxon>
        <taxon>Gammaproteobacteria</taxon>
        <taxon>Thiotrichales</taxon>
        <taxon>Thiotrichaceae</taxon>
        <taxon>Thiothrix</taxon>
    </lineage>
</organism>
<dbReference type="RefSeq" id="WP_308136247.1">
    <property type="nucleotide sequence ID" value="NZ_CP133197.1"/>
</dbReference>
<protein>
    <submittedName>
        <fullName evidence="2">Uncharacterized protein</fullName>
    </submittedName>
</protein>
<name>A0AA51R3P1_9GAMM</name>
<dbReference type="AlphaFoldDB" id="A0AA51R3P1"/>
<dbReference type="EMBL" id="JAVFKN010000033">
    <property type="protein sequence ID" value="MDQ5770557.1"/>
    <property type="molecule type" value="Genomic_DNA"/>
</dbReference>
<proteinExistence type="predicted"/>